<dbReference type="AlphaFoldDB" id="A0AAJ1WJM1"/>
<dbReference type="Proteomes" id="UP001237207">
    <property type="component" value="Unassembled WGS sequence"/>
</dbReference>
<accession>A0AAJ1WJM1</accession>
<proteinExistence type="predicted"/>
<protein>
    <submittedName>
        <fullName evidence="1">Uncharacterized protein</fullName>
    </submittedName>
</protein>
<dbReference type="EMBL" id="JAUSUC010000024">
    <property type="protein sequence ID" value="MDQ0215638.1"/>
    <property type="molecule type" value="Genomic_DNA"/>
</dbReference>
<reference evidence="1" key="1">
    <citation type="submission" date="2023-07" db="EMBL/GenBank/DDBJ databases">
        <title>Genomic Encyclopedia of Type Strains, Phase IV (KMG-IV): sequencing the most valuable type-strain genomes for metagenomic binning, comparative biology and taxonomic classification.</title>
        <authorList>
            <person name="Goeker M."/>
        </authorList>
    </citation>
    <scope>NUCLEOTIDE SEQUENCE</scope>
    <source>
        <strain evidence="1">DSM 23947</strain>
    </source>
</reference>
<keyword evidence="2" id="KW-1185">Reference proteome</keyword>
<evidence type="ECO:0000313" key="1">
    <source>
        <dbReference type="EMBL" id="MDQ0215638.1"/>
    </source>
</evidence>
<organism evidence="1 2">
    <name type="scientific">Oikeobacillus pervagus</name>
    <dbReference type="NCBI Taxonomy" id="1325931"/>
    <lineage>
        <taxon>Bacteria</taxon>
        <taxon>Bacillati</taxon>
        <taxon>Bacillota</taxon>
        <taxon>Bacilli</taxon>
        <taxon>Bacillales</taxon>
        <taxon>Bacillaceae</taxon>
        <taxon>Oikeobacillus</taxon>
    </lineage>
</organism>
<sequence>MGMGKGEDKQQKSQTIFSLSIERQQVQVTGRLFDKIV</sequence>
<name>A0AAJ1WJM1_9BACI</name>
<gene>
    <name evidence="1" type="ORF">J2S13_002056</name>
</gene>
<comment type="caution">
    <text evidence="1">The sequence shown here is derived from an EMBL/GenBank/DDBJ whole genome shotgun (WGS) entry which is preliminary data.</text>
</comment>
<evidence type="ECO:0000313" key="2">
    <source>
        <dbReference type="Proteomes" id="UP001237207"/>
    </source>
</evidence>